<dbReference type="OrthoDB" id="3251881at2"/>
<sequence length="331" mass="39362">MLEGKKILFISPAFFNYEKDIKNKLESFGAKVDFYDERPSNEVLSKALLRVSKKFVRSSIKKHYDHIFNEIKDKEYDFFFLIKGEATPAYFLQQFRDINTRTRFIYYSYDSVANNTNAVSNLRYFDVSYSFDDHDTSFIEGLKFRPLFYLDEYAKESKSDAKFDVSFIGTVHSDRYHTVNNLVEEIERKLQKPLRKYLFFYCQSILYFYFRRLTDKNFKGVKKSDISFAPMPKKDIFKVFDESKCVIDIHHPNQTGLTMRTIEAIGAKKKIITTNERIREYDFFSPANIMIIDRKKPVVDIAFFDTPYQSIDEAIYRKYSIGCWISEIFEN</sequence>
<keyword evidence="2" id="KW-1185">Reference proteome</keyword>
<proteinExistence type="predicted"/>
<evidence type="ECO:0000313" key="1">
    <source>
        <dbReference type="EMBL" id="SEW03159.1"/>
    </source>
</evidence>
<dbReference type="EMBL" id="FOJG01000001">
    <property type="protein sequence ID" value="SEW03159.1"/>
    <property type="molecule type" value="Genomic_DNA"/>
</dbReference>
<dbReference type="RefSeq" id="WP_089889582.1">
    <property type="nucleotide sequence ID" value="NZ_FOJG01000001.1"/>
</dbReference>
<name>A0A1I0NP76_9BACT</name>
<evidence type="ECO:0000313" key="2">
    <source>
        <dbReference type="Proteomes" id="UP000199310"/>
    </source>
</evidence>
<accession>A0A1I0NP76</accession>
<organism evidence="1 2">
    <name type="scientific">Chitinophaga arvensicola</name>
    <dbReference type="NCBI Taxonomy" id="29529"/>
    <lineage>
        <taxon>Bacteria</taxon>
        <taxon>Pseudomonadati</taxon>
        <taxon>Bacteroidota</taxon>
        <taxon>Chitinophagia</taxon>
        <taxon>Chitinophagales</taxon>
        <taxon>Chitinophagaceae</taxon>
        <taxon>Chitinophaga</taxon>
    </lineage>
</organism>
<gene>
    <name evidence="1" type="ORF">SAMN04488122_0290</name>
</gene>
<reference evidence="2" key="1">
    <citation type="submission" date="2016-10" db="EMBL/GenBank/DDBJ databases">
        <authorList>
            <person name="Varghese N."/>
            <person name="Submissions S."/>
        </authorList>
    </citation>
    <scope>NUCLEOTIDE SEQUENCE [LARGE SCALE GENOMIC DNA]</scope>
    <source>
        <strain evidence="2">DSM 3695</strain>
    </source>
</reference>
<dbReference type="AlphaFoldDB" id="A0A1I0NP76"/>
<evidence type="ECO:0008006" key="3">
    <source>
        <dbReference type="Google" id="ProtNLM"/>
    </source>
</evidence>
<dbReference type="Proteomes" id="UP000199310">
    <property type="component" value="Unassembled WGS sequence"/>
</dbReference>
<dbReference type="STRING" id="29529.SAMN04488122_0290"/>
<protein>
    <recommendedName>
        <fullName evidence="3">Lipopolysaccharide biosynthesis protein</fullName>
    </recommendedName>
</protein>